<dbReference type="InterPro" id="IPR013321">
    <property type="entry name" value="Arc_rbn_hlx_hlx"/>
</dbReference>
<comment type="caution">
    <text evidence="1">The sequence shown here is derived from an EMBL/GenBank/DDBJ whole genome shotgun (WGS) entry which is preliminary data.</text>
</comment>
<dbReference type="CDD" id="cd22231">
    <property type="entry name" value="RHH_NikR_HicB-like"/>
    <property type="match status" value="1"/>
</dbReference>
<feature type="non-terminal residue" evidence="1">
    <location>
        <position position="1"/>
    </location>
</feature>
<sequence length="45" mass="5343">DEIEDLDRLVEAGIYISRAEAIRDFIRHGFVRHKMEPFYHAPSEL</sequence>
<protein>
    <submittedName>
        <fullName evidence="1">Uncharacterized protein</fullName>
    </submittedName>
</protein>
<gene>
    <name evidence="1" type="ORF">S12H4_60292</name>
</gene>
<dbReference type="Gene3D" id="1.10.1220.10">
    <property type="entry name" value="Met repressor-like"/>
    <property type="match status" value="1"/>
</dbReference>
<dbReference type="AlphaFoldDB" id="X1UWD9"/>
<dbReference type="EMBL" id="BARW01039644">
    <property type="protein sequence ID" value="GAJ21784.1"/>
    <property type="molecule type" value="Genomic_DNA"/>
</dbReference>
<evidence type="ECO:0000313" key="1">
    <source>
        <dbReference type="EMBL" id="GAJ21784.1"/>
    </source>
</evidence>
<dbReference type="SUPFAM" id="SSF47598">
    <property type="entry name" value="Ribbon-helix-helix"/>
    <property type="match status" value="1"/>
</dbReference>
<reference evidence="1" key="1">
    <citation type="journal article" date="2014" name="Front. Microbiol.">
        <title>High frequency of phylogenetically diverse reductive dehalogenase-homologous genes in deep subseafloor sedimentary metagenomes.</title>
        <authorList>
            <person name="Kawai M."/>
            <person name="Futagami T."/>
            <person name="Toyoda A."/>
            <person name="Takaki Y."/>
            <person name="Nishi S."/>
            <person name="Hori S."/>
            <person name="Arai W."/>
            <person name="Tsubouchi T."/>
            <person name="Morono Y."/>
            <person name="Uchiyama I."/>
            <person name="Ito T."/>
            <person name="Fujiyama A."/>
            <person name="Inagaki F."/>
            <person name="Takami H."/>
        </authorList>
    </citation>
    <scope>NUCLEOTIDE SEQUENCE</scope>
    <source>
        <strain evidence="1">Expedition CK06-06</strain>
    </source>
</reference>
<accession>X1UWD9</accession>
<organism evidence="1">
    <name type="scientific">marine sediment metagenome</name>
    <dbReference type="NCBI Taxonomy" id="412755"/>
    <lineage>
        <taxon>unclassified sequences</taxon>
        <taxon>metagenomes</taxon>
        <taxon>ecological metagenomes</taxon>
    </lineage>
</organism>
<name>X1UWD9_9ZZZZ</name>
<dbReference type="GO" id="GO:0006355">
    <property type="term" value="P:regulation of DNA-templated transcription"/>
    <property type="evidence" value="ECO:0007669"/>
    <property type="project" value="InterPro"/>
</dbReference>
<dbReference type="InterPro" id="IPR010985">
    <property type="entry name" value="Ribbon_hlx_hlx"/>
</dbReference>
<proteinExistence type="predicted"/>